<keyword evidence="1" id="KW-0472">Membrane</keyword>
<reference evidence="2" key="1">
    <citation type="submission" date="2014-09" db="EMBL/GenBank/DDBJ databases">
        <authorList>
            <person name="Magalhaes I.L.F."/>
            <person name="Oliveira U."/>
            <person name="Santos F.R."/>
            <person name="Vidigal T.H.D.A."/>
            <person name="Brescovit A.D."/>
            <person name="Santos A.J."/>
        </authorList>
    </citation>
    <scope>NUCLEOTIDE SEQUENCE</scope>
    <source>
        <tissue evidence="2">Shoot tissue taken approximately 20 cm above the soil surface</tissue>
    </source>
</reference>
<name>A0A0A9CJQ0_ARUDO</name>
<organism evidence="2">
    <name type="scientific">Arundo donax</name>
    <name type="common">Giant reed</name>
    <name type="synonym">Donax arundinaceus</name>
    <dbReference type="NCBI Taxonomy" id="35708"/>
    <lineage>
        <taxon>Eukaryota</taxon>
        <taxon>Viridiplantae</taxon>
        <taxon>Streptophyta</taxon>
        <taxon>Embryophyta</taxon>
        <taxon>Tracheophyta</taxon>
        <taxon>Spermatophyta</taxon>
        <taxon>Magnoliopsida</taxon>
        <taxon>Liliopsida</taxon>
        <taxon>Poales</taxon>
        <taxon>Poaceae</taxon>
        <taxon>PACMAD clade</taxon>
        <taxon>Arundinoideae</taxon>
        <taxon>Arundineae</taxon>
        <taxon>Arundo</taxon>
    </lineage>
</organism>
<keyword evidence="1" id="KW-0812">Transmembrane</keyword>
<feature type="transmembrane region" description="Helical" evidence="1">
    <location>
        <begin position="46"/>
        <end position="63"/>
    </location>
</feature>
<dbReference type="EMBL" id="GBRH01222074">
    <property type="protein sequence ID" value="JAD75821.1"/>
    <property type="molecule type" value="Transcribed_RNA"/>
</dbReference>
<dbReference type="AlphaFoldDB" id="A0A0A9CJQ0"/>
<feature type="transmembrane region" description="Helical" evidence="1">
    <location>
        <begin position="16"/>
        <end position="34"/>
    </location>
</feature>
<protein>
    <submittedName>
        <fullName evidence="2">Uncharacterized protein</fullName>
    </submittedName>
</protein>
<evidence type="ECO:0000256" key="1">
    <source>
        <dbReference type="SAM" id="Phobius"/>
    </source>
</evidence>
<proteinExistence type="predicted"/>
<keyword evidence="1" id="KW-1133">Transmembrane helix</keyword>
<sequence length="71" mass="8452">MHLVLLFYGTVQLDNMGVSFLQYICWIILYKIFSLKEPESQNCTKYCWRICFFFAILLLENIVQNMNVTCS</sequence>
<evidence type="ECO:0000313" key="2">
    <source>
        <dbReference type="EMBL" id="JAD75821.1"/>
    </source>
</evidence>
<reference evidence="2" key="2">
    <citation type="journal article" date="2015" name="Data Brief">
        <title>Shoot transcriptome of the giant reed, Arundo donax.</title>
        <authorList>
            <person name="Barrero R.A."/>
            <person name="Guerrero F.D."/>
            <person name="Moolhuijzen P."/>
            <person name="Goolsby J.A."/>
            <person name="Tidwell J."/>
            <person name="Bellgard S.E."/>
            <person name="Bellgard M.I."/>
        </authorList>
    </citation>
    <scope>NUCLEOTIDE SEQUENCE</scope>
    <source>
        <tissue evidence="2">Shoot tissue taken approximately 20 cm above the soil surface</tissue>
    </source>
</reference>
<accession>A0A0A9CJQ0</accession>